<evidence type="ECO:0000259" key="3">
    <source>
        <dbReference type="Pfam" id="PF00857"/>
    </source>
</evidence>
<evidence type="ECO:0000313" key="5">
    <source>
        <dbReference type="Proteomes" id="UP001256827"/>
    </source>
</evidence>
<dbReference type="InterPro" id="IPR036380">
    <property type="entry name" value="Isochorismatase-like_sf"/>
</dbReference>
<dbReference type="InterPro" id="IPR000868">
    <property type="entry name" value="Isochorismatase-like_dom"/>
</dbReference>
<evidence type="ECO:0000256" key="1">
    <source>
        <dbReference type="ARBA" id="ARBA00006336"/>
    </source>
</evidence>
<protein>
    <submittedName>
        <fullName evidence="4">Isochorismatase family protein</fullName>
    </submittedName>
</protein>
<dbReference type="SUPFAM" id="SSF46955">
    <property type="entry name" value="Putative DNA-binding domain"/>
    <property type="match status" value="1"/>
</dbReference>
<evidence type="ECO:0000313" key="4">
    <source>
        <dbReference type="EMBL" id="WNC15448.1"/>
    </source>
</evidence>
<dbReference type="RefSeq" id="WP_310769235.1">
    <property type="nucleotide sequence ID" value="NZ_CP134050.1"/>
</dbReference>
<proteinExistence type="inferred from homology"/>
<dbReference type="EMBL" id="CP134050">
    <property type="protein sequence ID" value="WNC15448.1"/>
    <property type="molecule type" value="Genomic_DNA"/>
</dbReference>
<comment type="similarity">
    <text evidence="1">Belongs to the isochorismatase family.</text>
</comment>
<reference evidence="4 5" key="1">
    <citation type="submission" date="2023-09" db="EMBL/GenBank/DDBJ databases">
        <title>Complete Genome and Methylome dissection of Bacillus brevis NEB573 original source of BbsI restriction endonuclease.</title>
        <authorList>
            <person name="Fomenkov A."/>
            <person name="Roberts R.D."/>
        </authorList>
    </citation>
    <scope>NUCLEOTIDE SEQUENCE [LARGE SCALE GENOMIC DNA]</scope>
    <source>
        <strain evidence="4 5">NEB573</strain>
    </source>
</reference>
<dbReference type="Proteomes" id="UP001256827">
    <property type="component" value="Chromosome"/>
</dbReference>
<organism evidence="4 5">
    <name type="scientific">Brevibacillus brevis</name>
    <name type="common">Bacillus brevis</name>
    <dbReference type="NCBI Taxonomy" id="1393"/>
    <lineage>
        <taxon>Bacteria</taxon>
        <taxon>Bacillati</taxon>
        <taxon>Bacillota</taxon>
        <taxon>Bacilli</taxon>
        <taxon>Bacillales</taxon>
        <taxon>Paenibacillaceae</taxon>
        <taxon>Brevibacillus</taxon>
    </lineage>
</organism>
<accession>A0ABY9TAN1</accession>
<dbReference type="PANTHER" id="PTHR43540">
    <property type="entry name" value="PEROXYUREIDOACRYLATE/UREIDOACRYLATE AMIDOHYDROLASE-RELATED"/>
    <property type="match status" value="1"/>
</dbReference>
<dbReference type="PANTHER" id="PTHR43540:SF1">
    <property type="entry name" value="ISOCHORISMATASE HYDROLASE"/>
    <property type="match status" value="1"/>
</dbReference>
<dbReference type="InterPro" id="IPR009061">
    <property type="entry name" value="DNA-bd_dom_put_sf"/>
</dbReference>
<dbReference type="Pfam" id="PF00857">
    <property type="entry name" value="Isochorismatase"/>
    <property type="match status" value="1"/>
</dbReference>
<dbReference type="SUPFAM" id="SSF52499">
    <property type="entry name" value="Isochorismatase-like hydrolases"/>
    <property type="match status" value="1"/>
</dbReference>
<name>A0ABY9TAN1_BREBE</name>
<keyword evidence="5" id="KW-1185">Reference proteome</keyword>
<gene>
    <name evidence="4" type="ORF">RGB73_03595</name>
</gene>
<sequence>MKLLNISEAAKLLGVSASTLRRLEHDGVVEGYGLTVIYTPGGQRRYILDEIQHLYSQQGFSGLIGFGSKPAVLVRDLTLAFTDLNSKLAIQQSGQIEAAKQLIKTAFANHCPVVFTKTIYDAAEKFSYLWGQKFPYIQLLDRNTAWVKIHPELDDFTYDMIHATVYINDFFSSPLEEFLKQREIDTVILAGTTTSGSIRATAVESLQRGYRVIIPEEAVGDRSESIQRSTLLDLNARYADIVKLEKVIQFLNETGSAKKTK</sequence>
<keyword evidence="2" id="KW-0378">Hydrolase</keyword>
<dbReference type="Gene3D" id="1.10.1660.10">
    <property type="match status" value="1"/>
</dbReference>
<dbReference type="InterPro" id="IPR050272">
    <property type="entry name" value="Isochorismatase-like_hydrls"/>
</dbReference>
<dbReference type="Gene3D" id="3.40.50.850">
    <property type="entry name" value="Isochorismatase-like"/>
    <property type="match status" value="1"/>
</dbReference>
<feature type="domain" description="Isochorismatase-like" evidence="3">
    <location>
        <begin position="71"/>
        <end position="244"/>
    </location>
</feature>
<evidence type="ECO:0000256" key="2">
    <source>
        <dbReference type="ARBA" id="ARBA00022801"/>
    </source>
</evidence>